<gene>
    <name evidence="2" type="ORF">HJG59_010422</name>
</gene>
<dbReference type="InParanoid" id="A0A7J8IZH5"/>
<dbReference type="AlphaFoldDB" id="A0A7J8IZH5"/>
<reference evidence="2 3" key="1">
    <citation type="journal article" date="2020" name="Nature">
        <title>Six reference-quality genomes reveal evolution of bat adaptations.</title>
        <authorList>
            <person name="Jebb D."/>
            <person name="Huang Z."/>
            <person name="Pippel M."/>
            <person name="Hughes G.M."/>
            <person name="Lavrichenko K."/>
            <person name="Devanna P."/>
            <person name="Winkler S."/>
            <person name="Jermiin L.S."/>
            <person name="Skirmuntt E.C."/>
            <person name="Katzourakis A."/>
            <person name="Burkitt-Gray L."/>
            <person name="Ray D.A."/>
            <person name="Sullivan K.A.M."/>
            <person name="Roscito J.G."/>
            <person name="Kirilenko B.M."/>
            <person name="Davalos L.M."/>
            <person name="Corthals A.P."/>
            <person name="Power M.L."/>
            <person name="Jones G."/>
            <person name="Ransome R.D."/>
            <person name="Dechmann D.K.N."/>
            <person name="Locatelli A.G."/>
            <person name="Puechmaille S.J."/>
            <person name="Fedrigo O."/>
            <person name="Jarvis E.D."/>
            <person name="Hiller M."/>
            <person name="Vernes S.C."/>
            <person name="Myers E.W."/>
            <person name="Teeling E.C."/>
        </authorList>
    </citation>
    <scope>NUCLEOTIDE SEQUENCE [LARGE SCALE GENOMIC DNA]</scope>
    <source>
        <strain evidence="2">MMolMol1</strain>
        <tissue evidence="2">Muscle</tissue>
    </source>
</reference>
<sequence>MFQGRGAHPGSGPSGERWACPRAAVPTRGPALSGERWACSRGRGAQPGSGPSGERWACPRVAAPRQGQADEWGRPGRAVADWRAHGPAEEDSHHSAPTGGPGASGARSCDCCSRMEVPDVV</sequence>
<keyword evidence="3" id="KW-1185">Reference proteome</keyword>
<name>A0A7J8IZH5_MOLMO</name>
<organism evidence="2 3">
    <name type="scientific">Molossus molossus</name>
    <name type="common">Pallas' mastiff bat</name>
    <name type="synonym">Vespertilio molossus</name>
    <dbReference type="NCBI Taxonomy" id="27622"/>
    <lineage>
        <taxon>Eukaryota</taxon>
        <taxon>Metazoa</taxon>
        <taxon>Chordata</taxon>
        <taxon>Craniata</taxon>
        <taxon>Vertebrata</taxon>
        <taxon>Euteleostomi</taxon>
        <taxon>Mammalia</taxon>
        <taxon>Eutheria</taxon>
        <taxon>Laurasiatheria</taxon>
        <taxon>Chiroptera</taxon>
        <taxon>Yangochiroptera</taxon>
        <taxon>Molossidae</taxon>
        <taxon>Molossus</taxon>
    </lineage>
</organism>
<protein>
    <submittedName>
        <fullName evidence="2">Uncharacterized protein</fullName>
    </submittedName>
</protein>
<dbReference type="EMBL" id="JACASF010000003">
    <property type="protein sequence ID" value="KAF6490056.1"/>
    <property type="molecule type" value="Genomic_DNA"/>
</dbReference>
<dbReference type="Proteomes" id="UP000550707">
    <property type="component" value="Unassembled WGS sequence"/>
</dbReference>
<evidence type="ECO:0000313" key="3">
    <source>
        <dbReference type="Proteomes" id="UP000550707"/>
    </source>
</evidence>
<comment type="caution">
    <text evidence="2">The sequence shown here is derived from an EMBL/GenBank/DDBJ whole genome shotgun (WGS) entry which is preliminary data.</text>
</comment>
<feature type="compositionally biased region" description="Basic and acidic residues" evidence="1">
    <location>
        <begin position="80"/>
        <end position="94"/>
    </location>
</feature>
<evidence type="ECO:0000313" key="2">
    <source>
        <dbReference type="EMBL" id="KAF6490056.1"/>
    </source>
</evidence>
<evidence type="ECO:0000256" key="1">
    <source>
        <dbReference type="SAM" id="MobiDB-lite"/>
    </source>
</evidence>
<feature type="region of interest" description="Disordered" evidence="1">
    <location>
        <begin position="1"/>
        <end position="110"/>
    </location>
</feature>
<proteinExistence type="predicted"/>
<accession>A0A7J8IZH5</accession>